<dbReference type="AlphaFoldDB" id="A0AAE0BVT6"/>
<sequence length="659" mass="73295">MPPPSFLGGPCRGSGPDPRHHPAALRLALLGYLCTSISSSQFEPLPNETEPGVCKLCSPTVMAHDWNRVCDRVELCDLGEVFHLSHSWSCEQEAFYANSNYVPPPKPPAPYPPFPRPPGPAYPPPQTPVVLNAAQRNFEAFTEFMDWGVRSSFGRRNLSFPPAPPSPPENAHPSEPPFRQFTLSRRRVDPLRAAAGAYSASSLRDFDLLVPPGRRVSSKAACWRGQEKKCHGFPTTHPCDLEKFAACLFFKDPASNLGEVVVELTWKEPSMGDCLSLDTPQEEVTVEGSHPVHLLFDSTTFREPEQKRFFGALGRRGASFQNRLVKQCPDVVDLVQQLFRTSPQGTELYFGNNLHPSIGDAAPAQLAALHYVGYSRSNPDGAGAYATFLPVLAPDFSMDEEVPALALPSLDVVWFNLGARLGNASARCHADTGLRFVKAESLAPAVLRVWNASHGSVSRWSQISQTRVLALRHTPDFRYWPEVRVTVRDAPRSIAMCMKRKHHGKWREVHTVQATFRSLKICSGTGSDTQLNAVAQLELQKRTAQKWEVQQHIEELQQGLAQGHEAMWYLGSTLAVVGLLAVFVCLFHTKQIAELPSDAAALHFTQKEIDHQRFCDRAWVNEFAVTSRPQQAHAAMRQMPWDAPRPGGTRMRDRTLVQL</sequence>
<accession>A0AAE0BVT6</accession>
<proteinExistence type="predicted"/>
<feature type="region of interest" description="Disordered" evidence="1">
    <location>
        <begin position="158"/>
        <end position="178"/>
    </location>
</feature>
<protein>
    <submittedName>
        <fullName evidence="3">Uncharacterized protein</fullName>
    </submittedName>
</protein>
<comment type="caution">
    <text evidence="3">The sequence shown here is derived from an EMBL/GenBank/DDBJ whole genome shotgun (WGS) entry which is preliminary data.</text>
</comment>
<feature type="compositionally biased region" description="Pro residues" evidence="1">
    <location>
        <begin position="161"/>
        <end position="176"/>
    </location>
</feature>
<keyword evidence="2" id="KW-0472">Membrane</keyword>
<keyword evidence="2" id="KW-1133">Transmembrane helix</keyword>
<dbReference type="Proteomes" id="UP001190700">
    <property type="component" value="Unassembled WGS sequence"/>
</dbReference>
<evidence type="ECO:0000256" key="1">
    <source>
        <dbReference type="SAM" id="MobiDB-lite"/>
    </source>
</evidence>
<reference evidence="3 4" key="1">
    <citation type="journal article" date="2015" name="Genome Biol. Evol.">
        <title>Comparative Genomics of a Bacterivorous Green Alga Reveals Evolutionary Causalities and Consequences of Phago-Mixotrophic Mode of Nutrition.</title>
        <authorList>
            <person name="Burns J.A."/>
            <person name="Paasch A."/>
            <person name="Narechania A."/>
            <person name="Kim E."/>
        </authorList>
    </citation>
    <scope>NUCLEOTIDE SEQUENCE [LARGE SCALE GENOMIC DNA]</scope>
    <source>
        <strain evidence="3 4">PLY_AMNH</strain>
    </source>
</reference>
<keyword evidence="2" id="KW-0812">Transmembrane</keyword>
<evidence type="ECO:0000313" key="4">
    <source>
        <dbReference type="Proteomes" id="UP001190700"/>
    </source>
</evidence>
<dbReference type="EMBL" id="LGRX02033084">
    <property type="protein sequence ID" value="KAK3243123.1"/>
    <property type="molecule type" value="Genomic_DNA"/>
</dbReference>
<evidence type="ECO:0000256" key="2">
    <source>
        <dbReference type="SAM" id="Phobius"/>
    </source>
</evidence>
<evidence type="ECO:0000313" key="3">
    <source>
        <dbReference type="EMBL" id="KAK3243123.1"/>
    </source>
</evidence>
<feature type="transmembrane region" description="Helical" evidence="2">
    <location>
        <begin position="566"/>
        <end position="587"/>
    </location>
</feature>
<name>A0AAE0BVT6_9CHLO</name>
<gene>
    <name evidence="3" type="ORF">CYMTET_47204</name>
</gene>
<keyword evidence="4" id="KW-1185">Reference proteome</keyword>
<organism evidence="3 4">
    <name type="scientific">Cymbomonas tetramitiformis</name>
    <dbReference type="NCBI Taxonomy" id="36881"/>
    <lineage>
        <taxon>Eukaryota</taxon>
        <taxon>Viridiplantae</taxon>
        <taxon>Chlorophyta</taxon>
        <taxon>Pyramimonadophyceae</taxon>
        <taxon>Pyramimonadales</taxon>
        <taxon>Pyramimonadaceae</taxon>
        <taxon>Cymbomonas</taxon>
    </lineage>
</organism>